<feature type="chain" id="PRO_5002710357" description="histidine kinase" evidence="8">
    <location>
        <begin position="34"/>
        <end position="861"/>
    </location>
</feature>
<proteinExistence type="predicted"/>
<dbReference type="Pfam" id="PF00512">
    <property type="entry name" value="HisKA"/>
    <property type="match status" value="1"/>
</dbReference>
<keyword evidence="11" id="KW-1185">Reference proteome</keyword>
<keyword evidence="7" id="KW-0472">Membrane</keyword>
<keyword evidence="7" id="KW-1133">Transmembrane helix</keyword>
<keyword evidence="8" id="KW-0732">Signal</keyword>
<name>A7HPA8_PARL1</name>
<dbReference type="SUPFAM" id="SSF55785">
    <property type="entry name" value="PYP-like sensor domain (PAS domain)"/>
    <property type="match status" value="2"/>
</dbReference>
<protein>
    <recommendedName>
        <fullName evidence="2">histidine kinase</fullName>
        <ecNumber evidence="2">2.7.13.3</ecNumber>
    </recommendedName>
</protein>
<dbReference type="InterPro" id="IPR000014">
    <property type="entry name" value="PAS"/>
</dbReference>
<feature type="transmembrane region" description="Helical" evidence="7">
    <location>
        <begin position="63"/>
        <end position="84"/>
    </location>
</feature>
<dbReference type="Gene3D" id="3.30.450.20">
    <property type="entry name" value="PAS domain"/>
    <property type="match status" value="2"/>
</dbReference>
<dbReference type="eggNOG" id="COG2205">
    <property type="taxonomic scope" value="Bacteria"/>
</dbReference>
<feature type="signal peptide" evidence="8">
    <location>
        <begin position="1"/>
        <end position="33"/>
    </location>
</feature>
<comment type="catalytic activity">
    <reaction evidence="1">
        <text>ATP + protein L-histidine = ADP + protein N-phospho-L-histidine.</text>
        <dbReference type="EC" id="2.7.13.3"/>
    </reaction>
</comment>
<dbReference type="SUPFAM" id="SSF47384">
    <property type="entry name" value="Homodimeric domain of signal transducing histidine kinase"/>
    <property type="match status" value="1"/>
</dbReference>
<keyword evidence="4" id="KW-0808">Transferase</keyword>
<keyword evidence="7" id="KW-0812">Transmembrane</keyword>
<evidence type="ECO:0000313" key="10">
    <source>
        <dbReference type="EMBL" id="ABS61741.1"/>
    </source>
</evidence>
<feature type="domain" description="Histidine kinase" evidence="9">
    <location>
        <begin position="625"/>
        <end position="842"/>
    </location>
</feature>
<dbReference type="SMART" id="SM00387">
    <property type="entry name" value="HATPase_c"/>
    <property type="match status" value="1"/>
</dbReference>
<dbReference type="Pfam" id="PF02518">
    <property type="entry name" value="HATPase_c"/>
    <property type="match status" value="1"/>
</dbReference>
<dbReference type="InterPro" id="IPR004358">
    <property type="entry name" value="Sig_transdc_His_kin-like_C"/>
</dbReference>
<dbReference type="PANTHER" id="PTHR43711:SF31">
    <property type="entry name" value="HISTIDINE KINASE"/>
    <property type="match status" value="1"/>
</dbReference>
<dbReference type="InterPro" id="IPR036097">
    <property type="entry name" value="HisK_dim/P_sf"/>
</dbReference>
<dbReference type="InterPro" id="IPR036890">
    <property type="entry name" value="HATPase_C_sf"/>
</dbReference>
<dbReference type="InterPro" id="IPR003594">
    <property type="entry name" value="HATPase_dom"/>
</dbReference>
<dbReference type="SMART" id="SM00091">
    <property type="entry name" value="PAS"/>
    <property type="match status" value="3"/>
</dbReference>
<reference evidence="10 11" key="1">
    <citation type="journal article" date="2011" name="Stand. Genomic Sci.">
        <title>Complete genome sequence of Parvibaculum lavamentivorans type strain (DS-1(T)).</title>
        <authorList>
            <person name="Schleheck D."/>
            <person name="Weiss M."/>
            <person name="Pitluck S."/>
            <person name="Bruce D."/>
            <person name="Land M.L."/>
            <person name="Han S."/>
            <person name="Saunders E."/>
            <person name="Tapia R."/>
            <person name="Detter C."/>
            <person name="Brettin T."/>
            <person name="Han J."/>
            <person name="Woyke T."/>
            <person name="Goodwin L."/>
            <person name="Pennacchio L."/>
            <person name="Nolan M."/>
            <person name="Cook A.M."/>
            <person name="Kjelleberg S."/>
            <person name="Thomas T."/>
        </authorList>
    </citation>
    <scope>NUCLEOTIDE SEQUENCE [LARGE SCALE GENOMIC DNA]</scope>
    <source>
        <strain evidence="11">DS-1 / DSM 13023 / NCIMB 13966</strain>
    </source>
</reference>
<dbReference type="EC" id="2.7.13.3" evidence="2"/>
<dbReference type="AlphaFoldDB" id="A7HPA8"/>
<dbReference type="Gene3D" id="1.10.287.130">
    <property type="match status" value="1"/>
</dbReference>
<dbReference type="STRING" id="402881.Plav_0118"/>
<organism evidence="10 11">
    <name type="scientific">Parvibaculum lavamentivorans (strain DS-1 / DSM 13023 / NCIMB 13966)</name>
    <dbReference type="NCBI Taxonomy" id="402881"/>
    <lineage>
        <taxon>Bacteria</taxon>
        <taxon>Pseudomonadati</taxon>
        <taxon>Pseudomonadota</taxon>
        <taxon>Alphaproteobacteria</taxon>
        <taxon>Hyphomicrobiales</taxon>
        <taxon>Parvibaculaceae</taxon>
        <taxon>Parvibaculum</taxon>
    </lineage>
</organism>
<dbReference type="PRINTS" id="PR00344">
    <property type="entry name" value="BCTRLSENSOR"/>
</dbReference>
<dbReference type="Pfam" id="PF12860">
    <property type="entry name" value="PAS_7"/>
    <property type="match status" value="2"/>
</dbReference>
<dbReference type="InterPro" id="IPR050736">
    <property type="entry name" value="Sensor_HK_Regulatory"/>
</dbReference>
<dbReference type="RefSeq" id="WP_011995032.1">
    <property type="nucleotide sequence ID" value="NC_009719.1"/>
</dbReference>
<keyword evidence="3" id="KW-0597">Phosphoprotein</keyword>
<dbReference type="InterPro" id="IPR005467">
    <property type="entry name" value="His_kinase_dom"/>
</dbReference>
<evidence type="ECO:0000256" key="6">
    <source>
        <dbReference type="ARBA" id="ARBA00023012"/>
    </source>
</evidence>
<dbReference type="KEGG" id="pla:Plav_0118"/>
<keyword evidence="6" id="KW-0902">Two-component regulatory system</keyword>
<dbReference type="CDD" id="cd00075">
    <property type="entry name" value="HATPase"/>
    <property type="match status" value="1"/>
</dbReference>
<dbReference type="CDD" id="cd00082">
    <property type="entry name" value="HisKA"/>
    <property type="match status" value="1"/>
</dbReference>
<dbReference type="Gene3D" id="3.30.565.10">
    <property type="entry name" value="Histidine kinase-like ATPase, C-terminal domain"/>
    <property type="match status" value="1"/>
</dbReference>
<evidence type="ECO:0000256" key="8">
    <source>
        <dbReference type="SAM" id="SignalP"/>
    </source>
</evidence>
<dbReference type="HOGENOM" id="CLU_018130_0_0_5"/>
<evidence type="ECO:0000313" key="11">
    <source>
        <dbReference type="Proteomes" id="UP000006377"/>
    </source>
</evidence>
<gene>
    <name evidence="10" type="ordered locus">Plav_0118</name>
</gene>
<evidence type="ECO:0000256" key="4">
    <source>
        <dbReference type="ARBA" id="ARBA00022679"/>
    </source>
</evidence>
<dbReference type="InterPro" id="IPR035965">
    <property type="entry name" value="PAS-like_dom_sf"/>
</dbReference>
<dbReference type="SUPFAM" id="SSF55874">
    <property type="entry name" value="ATPase domain of HSP90 chaperone/DNA topoisomerase II/histidine kinase"/>
    <property type="match status" value="1"/>
</dbReference>
<evidence type="ECO:0000256" key="2">
    <source>
        <dbReference type="ARBA" id="ARBA00012438"/>
    </source>
</evidence>
<evidence type="ECO:0000256" key="5">
    <source>
        <dbReference type="ARBA" id="ARBA00022777"/>
    </source>
</evidence>
<accession>A7HPA8</accession>
<dbReference type="InterPro" id="IPR003661">
    <property type="entry name" value="HisK_dim/P_dom"/>
</dbReference>
<sequence>MKAATSRNLRGFLRAGGAVPALLLGLVPASAAAQQGAPLTDGLVETLSVLGLPPEAAGDPALAAFYALAAGIAFAGSLAAITGLRASRAARRVALEREASLGVLQARLDAAEAILAAEPDAVFIWTPETLRAAPGTFQARPRIVGSTATLVDPSSGDLDFSYLLTRLEPENAGRLNTAVQRLRTRGARFSLHVQSTDGRTFEAEGRPAGALAVLWLRDVTGERAEVSRLKERLRQAEFARARFEEHIGSAPFPAWRRGDDGALVWVNAAYARAVDAASPEDAVTRGLELLNEETLSSLRRGLFDRSRARARSHAIMAGERRALDIVEQRLGDGVSGIAIDVSDLDAAEAELRRHIESHAATLDRVTTAVAICGPDKRLTFRNRAFETLWGLDPHWLDGGPSDGEILDELRARRRLPEQANFQAWKQTRMEIYRSTDPVDEYWHLPDGRTIKLLAQAHPFGGVIYLYENVTERLNLESSYNTLARVQRETIDHLYEGVAVFGSDGRLKLYNPAYANIWNLADEQLSGEPHVNELVEMCRPLLADEAEWDTLKNGVTNMSGIRTQITGRLDRPDGTVVDYAQVPLPDGATLMTYVDVTDSTRMEQALRDRNDALETADRLKSEFISHVSYQLRTPLTNILGFGEILETEMFGPLSPRQHEYMQGILESSETLIDVVNDILDLAVIEAGAMTLDLSDVELSEVIYATEEFAQRPAQKNKVTLRVECPKDIGIVRADEKRIKQIMINLLSNSLAFTSPGDTIVIGAARRDNSVELYVEDTGDGIKPEFQSNVFDRFEAHSSSDRRRGAGLGLSLVRSFVELHGGWVTLESAPDVGTRVTCHLPVRAAPPAAQSSTSPVPTKLEVG</sequence>
<evidence type="ECO:0000256" key="3">
    <source>
        <dbReference type="ARBA" id="ARBA00022553"/>
    </source>
</evidence>
<dbReference type="PANTHER" id="PTHR43711">
    <property type="entry name" value="TWO-COMPONENT HISTIDINE KINASE"/>
    <property type="match status" value="1"/>
</dbReference>
<evidence type="ECO:0000256" key="7">
    <source>
        <dbReference type="SAM" id="Phobius"/>
    </source>
</evidence>
<dbReference type="EMBL" id="CP000774">
    <property type="protein sequence ID" value="ABS61741.1"/>
    <property type="molecule type" value="Genomic_DNA"/>
</dbReference>
<dbReference type="SMART" id="SM00388">
    <property type="entry name" value="HisKA"/>
    <property type="match status" value="1"/>
</dbReference>
<dbReference type="GO" id="GO:0000155">
    <property type="term" value="F:phosphorelay sensor kinase activity"/>
    <property type="evidence" value="ECO:0007669"/>
    <property type="project" value="InterPro"/>
</dbReference>
<dbReference type="Proteomes" id="UP000006377">
    <property type="component" value="Chromosome"/>
</dbReference>
<evidence type="ECO:0000256" key="1">
    <source>
        <dbReference type="ARBA" id="ARBA00000085"/>
    </source>
</evidence>
<keyword evidence="5 10" id="KW-0418">Kinase</keyword>
<dbReference type="PROSITE" id="PS50109">
    <property type="entry name" value="HIS_KIN"/>
    <property type="match status" value="1"/>
</dbReference>
<evidence type="ECO:0000259" key="9">
    <source>
        <dbReference type="PROSITE" id="PS50109"/>
    </source>
</evidence>